<protein>
    <submittedName>
        <fullName evidence="1">Uncharacterized protein</fullName>
    </submittedName>
</protein>
<comment type="caution">
    <text evidence="1">The sequence shown here is derived from an EMBL/GenBank/DDBJ whole genome shotgun (WGS) entry which is preliminary data.</text>
</comment>
<name>A0AAN7V3G0_9COLE</name>
<organism evidence="1 2">
    <name type="scientific">Pyrocoelia pectoralis</name>
    <dbReference type="NCBI Taxonomy" id="417401"/>
    <lineage>
        <taxon>Eukaryota</taxon>
        <taxon>Metazoa</taxon>
        <taxon>Ecdysozoa</taxon>
        <taxon>Arthropoda</taxon>
        <taxon>Hexapoda</taxon>
        <taxon>Insecta</taxon>
        <taxon>Pterygota</taxon>
        <taxon>Neoptera</taxon>
        <taxon>Endopterygota</taxon>
        <taxon>Coleoptera</taxon>
        <taxon>Polyphaga</taxon>
        <taxon>Elateriformia</taxon>
        <taxon>Elateroidea</taxon>
        <taxon>Lampyridae</taxon>
        <taxon>Lampyrinae</taxon>
        <taxon>Pyrocoelia</taxon>
    </lineage>
</organism>
<dbReference type="AlphaFoldDB" id="A0AAN7V3G0"/>
<evidence type="ECO:0000313" key="2">
    <source>
        <dbReference type="Proteomes" id="UP001329430"/>
    </source>
</evidence>
<dbReference type="Proteomes" id="UP001329430">
    <property type="component" value="Chromosome 8"/>
</dbReference>
<accession>A0AAN7V3G0</accession>
<keyword evidence="2" id="KW-1185">Reference proteome</keyword>
<dbReference type="EMBL" id="JAVRBK010000008">
    <property type="protein sequence ID" value="KAK5639718.1"/>
    <property type="molecule type" value="Genomic_DNA"/>
</dbReference>
<evidence type="ECO:0000313" key="1">
    <source>
        <dbReference type="EMBL" id="KAK5639718.1"/>
    </source>
</evidence>
<sequence length="171" mass="19433">MEATDYFQFLQKLYTSFASSTHRWNVLKKSLGPGIVVKRLSDTRWSARADAVSALQKSYPSTIKALRTMNDRGTKLGAFALNTVLLIEMWSNILVRCNETSSSRCGSQVGELPDYVCEGSRTTTNTIRSRQRSSRLTFFDGATEDTQFQSREKFRIEVYLPIINTLITQLQ</sequence>
<reference evidence="1 2" key="1">
    <citation type="journal article" date="2024" name="Insects">
        <title>An Improved Chromosome-Level Genome Assembly of the Firefly Pyrocoelia pectoralis.</title>
        <authorList>
            <person name="Fu X."/>
            <person name="Meyer-Rochow V.B."/>
            <person name="Ballantyne L."/>
            <person name="Zhu X."/>
        </authorList>
    </citation>
    <scope>NUCLEOTIDE SEQUENCE [LARGE SCALE GENOMIC DNA]</scope>
    <source>
        <strain evidence="1">XCY_ONT2</strain>
    </source>
</reference>
<proteinExistence type="predicted"/>
<gene>
    <name evidence="1" type="ORF">RI129_010529</name>
</gene>